<dbReference type="InterPro" id="IPR002711">
    <property type="entry name" value="HNH"/>
</dbReference>
<feature type="domain" description="HNH nuclease" evidence="5">
    <location>
        <begin position="50"/>
        <end position="99"/>
    </location>
</feature>
<dbReference type="RefSeq" id="WP_179974943.1">
    <property type="nucleotide sequence ID" value="NZ_CP049075.1"/>
</dbReference>
<dbReference type="EMBL" id="CP049075">
    <property type="protein sequence ID" value="QLI05766.1"/>
    <property type="molecule type" value="Genomic_DNA"/>
</dbReference>
<dbReference type="InterPro" id="IPR003615">
    <property type="entry name" value="HNH_nuc"/>
</dbReference>
<comment type="similarity">
    <text evidence="3">Belongs to the HNH nuclease family.</text>
</comment>
<keyword evidence="7" id="KW-1185">Reference proteome</keyword>
<dbReference type="PANTHER" id="PTHR41286:SF1">
    <property type="entry name" value="HNH NUCLEASE YAJD-RELATED"/>
    <property type="match status" value="1"/>
</dbReference>
<dbReference type="Pfam" id="PF01844">
    <property type="entry name" value="HNH"/>
    <property type="match status" value="1"/>
</dbReference>
<sequence length="107" mass="12399">MAVIKKYCFECKAFVETPHNHRDKSASKAYDKFFRDKESSAFYHSSAWKKVRKLFLIREPFCRECGQPASDVDHIVPIRSGGAKLNFSNLQSLCKACHTRKTLRERA</sequence>
<evidence type="ECO:0000256" key="2">
    <source>
        <dbReference type="ARBA" id="ARBA00022801"/>
    </source>
</evidence>
<dbReference type="GO" id="GO:0016787">
    <property type="term" value="F:hydrolase activity"/>
    <property type="evidence" value="ECO:0007669"/>
    <property type="project" value="UniProtKB-KW"/>
</dbReference>
<accession>A0A7H9CI30</accession>
<dbReference type="PANTHER" id="PTHR41286">
    <property type="entry name" value="HNH NUCLEASE YAJD-RELATED"/>
    <property type="match status" value="1"/>
</dbReference>
<dbReference type="GO" id="GO:0004519">
    <property type="term" value="F:endonuclease activity"/>
    <property type="evidence" value="ECO:0007669"/>
    <property type="project" value="UniProtKB-KW"/>
</dbReference>
<protein>
    <recommendedName>
        <fullName evidence="4">Putative HNH nuclease YajD</fullName>
    </recommendedName>
</protein>
<dbReference type="GO" id="GO:0003676">
    <property type="term" value="F:nucleic acid binding"/>
    <property type="evidence" value="ECO:0007669"/>
    <property type="project" value="InterPro"/>
</dbReference>
<keyword evidence="1" id="KW-0540">Nuclease</keyword>
<organism evidence="6 7">
    <name type="scientific">Candidatus Campylobacter infans</name>
    <dbReference type="NCBI Taxonomy" id="2561898"/>
    <lineage>
        <taxon>Bacteria</taxon>
        <taxon>Pseudomonadati</taxon>
        <taxon>Campylobacterota</taxon>
        <taxon>Epsilonproteobacteria</taxon>
        <taxon>Campylobacterales</taxon>
        <taxon>Campylobacteraceae</taxon>
        <taxon>Campylobacter</taxon>
    </lineage>
</organism>
<dbReference type="KEGG" id="cinf:CINF_1280"/>
<evidence type="ECO:0000256" key="1">
    <source>
        <dbReference type="ARBA" id="ARBA00022722"/>
    </source>
</evidence>
<dbReference type="Proteomes" id="UP000509414">
    <property type="component" value="Chromosome"/>
</dbReference>
<dbReference type="SMART" id="SM00507">
    <property type="entry name" value="HNHc"/>
    <property type="match status" value="1"/>
</dbReference>
<evidence type="ECO:0000256" key="3">
    <source>
        <dbReference type="ARBA" id="ARBA00038412"/>
    </source>
</evidence>
<dbReference type="AlphaFoldDB" id="A0A7H9CI30"/>
<evidence type="ECO:0000313" key="6">
    <source>
        <dbReference type="EMBL" id="QLI05766.1"/>
    </source>
</evidence>
<dbReference type="GO" id="GO:0008270">
    <property type="term" value="F:zinc ion binding"/>
    <property type="evidence" value="ECO:0007669"/>
    <property type="project" value="InterPro"/>
</dbReference>
<evidence type="ECO:0000259" key="5">
    <source>
        <dbReference type="SMART" id="SM00507"/>
    </source>
</evidence>
<reference evidence="6 7" key="1">
    <citation type="submission" date="2020-02" db="EMBL/GenBank/DDBJ databases">
        <title>Complete genome sequence of the novel Campylobacter species Candidatus Campylobacter infans.</title>
        <authorList>
            <person name="Duim B."/>
            <person name="Zomer A."/>
            <person name="van der Graaf L."/>
            <person name="Wagenaar J."/>
        </authorList>
    </citation>
    <scope>NUCLEOTIDE SEQUENCE [LARGE SCALE GENOMIC DNA]</scope>
    <source>
        <strain evidence="6 7">19S00001</strain>
    </source>
</reference>
<dbReference type="CDD" id="cd00085">
    <property type="entry name" value="HNHc"/>
    <property type="match status" value="1"/>
</dbReference>
<keyword evidence="2" id="KW-0378">Hydrolase</keyword>
<gene>
    <name evidence="6" type="ORF">CINF_1280</name>
</gene>
<keyword evidence="6" id="KW-0255">Endonuclease</keyword>
<proteinExistence type="inferred from homology"/>
<evidence type="ECO:0000313" key="7">
    <source>
        <dbReference type="Proteomes" id="UP000509414"/>
    </source>
</evidence>
<dbReference type="GO" id="GO:0005829">
    <property type="term" value="C:cytosol"/>
    <property type="evidence" value="ECO:0007669"/>
    <property type="project" value="TreeGrafter"/>
</dbReference>
<evidence type="ECO:0000256" key="4">
    <source>
        <dbReference type="ARBA" id="ARBA00040194"/>
    </source>
</evidence>
<name>A0A7H9CI30_9BACT</name>
<dbReference type="Gene3D" id="1.10.30.50">
    <property type="match status" value="1"/>
</dbReference>